<gene>
    <name evidence="2" type="ORF">EYF80_024200</name>
</gene>
<dbReference type="Proteomes" id="UP000314294">
    <property type="component" value="Unassembled WGS sequence"/>
</dbReference>
<proteinExistence type="predicted"/>
<sequence>MELLNRVLWLRQNLHVCGGRGNFPNVNLTNSTAERCQAEGGLLPIWRLLDWADGPQEFGFSNGINILREELSFWMSGSQAGNEMPNTEDDGRAERGANRRGAREKTRTTGPVLCHVNADFH</sequence>
<reference evidence="2 3" key="1">
    <citation type="submission" date="2019-03" db="EMBL/GenBank/DDBJ databases">
        <title>First draft genome of Liparis tanakae, snailfish: a comprehensive survey of snailfish specific genes.</title>
        <authorList>
            <person name="Kim W."/>
            <person name="Song I."/>
            <person name="Jeong J.-H."/>
            <person name="Kim D."/>
            <person name="Kim S."/>
            <person name="Ryu S."/>
            <person name="Song J.Y."/>
            <person name="Lee S.K."/>
        </authorList>
    </citation>
    <scope>NUCLEOTIDE SEQUENCE [LARGE SCALE GENOMIC DNA]</scope>
    <source>
        <tissue evidence="2">Muscle</tissue>
    </source>
</reference>
<accession>A0A4Z2HL05</accession>
<dbReference type="EMBL" id="SRLO01000233">
    <property type="protein sequence ID" value="TNN65522.1"/>
    <property type="molecule type" value="Genomic_DNA"/>
</dbReference>
<keyword evidence="3" id="KW-1185">Reference proteome</keyword>
<feature type="compositionally biased region" description="Basic and acidic residues" evidence="1">
    <location>
        <begin position="89"/>
        <end position="107"/>
    </location>
</feature>
<name>A0A4Z2HL05_9TELE</name>
<protein>
    <submittedName>
        <fullName evidence="2">Uncharacterized protein</fullName>
    </submittedName>
</protein>
<evidence type="ECO:0000313" key="2">
    <source>
        <dbReference type="EMBL" id="TNN65522.1"/>
    </source>
</evidence>
<dbReference type="AlphaFoldDB" id="A0A4Z2HL05"/>
<evidence type="ECO:0000256" key="1">
    <source>
        <dbReference type="SAM" id="MobiDB-lite"/>
    </source>
</evidence>
<comment type="caution">
    <text evidence="2">The sequence shown here is derived from an EMBL/GenBank/DDBJ whole genome shotgun (WGS) entry which is preliminary data.</text>
</comment>
<evidence type="ECO:0000313" key="3">
    <source>
        <dbReference type="Proteomes" id="UP000314294"/>
    </source>
</evidence>
<organism evidence="2 3">
    <name type="scientific">Liparis tanakae</name>
    <name type="common">Tanaka's snailfish</name>
    <dbReference type="NCBI Taxonomy" id="230148"/>
    <lineage>
        <taxon>Eukaryota</taxon>
        <taxon>Metazoa</taxon>
        <taxon>Chordata</taxon>
        <taxon>Craniata</taxon>
        <taxon>Vertebrata</taxon>
        <taxon>Euteleostomi</taxon>
        <taxon>Actinopterygii</taxon>
        <taxon>Neopterygii</taxon>
        <taxon>Teleostei</taxon>
        <taxon>Neoteleostei</taxon>
        <taxon>Acanthomorphata</taxon>
        <taxon>Eupercaria</taxon>
        <taxon>Perciformes</taxon>
        <taxon>Cottioidei</taxon>
        <taxon>Cottales</taxon>
        <taxon>Liparidae</taxon>
        <taxon>Liparis</taxon>
    </lineage>
</organism>
<feature type="region of interest" description="Disordered" evidence="1">
    <location>
        <begin position="78"/>
        <end position="108"/>
    </location>
</feature>